<feature type="compositionally biased region" description="Acidic residues" evidence="1">
    <location>
        <begin position="836"/>
        <end position="845"/>
    </location>
</feature>
<protein>
    <recommendedName>
        <fullName evidence="2">T6SS Phospholipase effector Tle1-like catalytic domain-containing protein</fullName>
    </recommendedName>
</protein>
<dbReference type="SUPFAM" id="SSF53474">
    <property type="entry name" value="alpha/beta-Hydrolases"/>
    <property type="match status" value="1"/>
</dbReference>
<name>A0A5N6K4G5_MONLA</name>
<dbReference type="Proteomes" id="UP000326757">
    <property type="component" value="Unassembled WGS sequence"/>
</dbReference>
<feature type="compositionally biased region" description="Basic and acidic residues" evidence="1">
    <location>
        <begin position="985"/>
        <end position="1043"/>
    </location>
</feature>
<dbReference type="InterPro" id="IPR029058">
    <property type="entry name" value="AB_hydrolase_fold"/>
</dbReference>
<proteinExistence type="predicted"/>
<keyword evidence="4" id="KW-1185">Reference proteome</keyword>
<feature type="domain" description="T6SS Phospholipase effector Tle1-like catalytic" evidence="2">
    <location>
        <begin position="132"/>
        <end position="431"/>
    </location>
</feature>
<reference evidence="3 4" key="1">
    <citation type="submission" date="2019-06" db="EMBL/GenBank/DDBJ databases">
        <title>Genome Sequence of the Brown Rot Fungal Pathogen Monilinia laxa.</title>
        <authorList>
            <person name="De Miccolis Angelini R.M."/>
            <person name="Landi L."/>
            <person name="Abate D."/>
            <person name="Pollastro S."/>
            <person name="Romanazzi G."/>
            <person name="Faretra F."/>
        </authorList>
    </citation>
    <scope>NUCLEOTIDE SEQUENCE [LARGE SCALE GENOMIC DNA]</scope>
    <source>
        <strain evidence="3 4">Mlax316</strain>
    </source>
</reference>
<organism evidence="3 4">
    <name type="scientific">Monilinia laxa</name>
    <name type="common">Brown rot fungus</name>
    <name type="synonym">Sclerotinia laxa</name>
    <dbReference type="NCBI Taxonomy" id="61186"/>
    <lineage>
        <taxon>Eukaryota</taxon>
        <taxon>Fungi</taxon>
        <taxon>Dikarya</taxon>
        <taxon>Ascomycota</taxon>
        <taxon>Pezizomycotina</taxon>
        <taxon>Leotiomycetes</taxon>
        <taxon>Helotiales</taxon>
        <taxon>Sclerotiniaceae</taxon>
        <taxon>Monilinia</taxon>
    </lineage>
</organism>
<feature type="compositionally biased region" description="Basic and acidic residues" evidence="1">
    <location>
        <begin position="895"/>
        <end position="920"/>
    </location>
</feature>
<feature type="region of interest" description="Disordered" evidence="1">
    <location>
        <begin position="651"/>
        <end position="673"/>
    </location>
</feature>
<feature type="compositionally biased region" description="Basic residues" evidence="1">
    <location>
        <begin position="930"/>
        <end position="941"/>
    </location>
</feature>
<dbReference type="AlphaFoldDB" id="A0A5N6K4G5"/>
<feature type="compositionally biased region" description="Basic and acidic residues" evidence="1">
    <location>
        <begin position="798"/>
        <end position="816"/>
    </location>
</feature>
<accession>A0A5N6K4G5</accession>
<gene>
    <name evidence="3" type="ORF">EYC80_002631</name>
</gene>
<evidence type="ECO:0000313" key="3">
    <source>
        <dbReference type="EMBL" id="KAB8297268.1"/>
    </source>
</evidence>
<feature type="compositionally biased region" description="Basic residues" evidence="1">
    <location>
        <begin position="652"/>
        <end position="666"/>
    </location>
</feature>
<sequence length="1094" mass="124777">MPGKWSSSQNPSNNGQVYPLTWQNAKAGLTNEKHQNSMILDEIYLNSIVWYEIILHLPICNSILERTCADPKSLDNLSIYQHIDISLHIYLSNLQSHHFCGHSFRTLHSLRHYQAIQNKMDDFEGQTYLQPKRIILCCDGTWMDSDDGFNKPTLIPYKPTGSLQTPSNVTRLSRALRRYGRDGTHQIIYYHSGVGTGSSMMDTISGGMLGTGISENIREVYSFIAANYTPGDEIILVGFSRGAFTARSVAGMISDIGLLTRHGMTNFYAIFKDQENFRNPDYKDIFPELPFPHKPKDGDEYKKRLVDEGLTRVYDPNGSRIRVHAVAVWDTVGSLGIPNIALLAKLGLPHSTKEYKFHDTNLSGYIRHAFQALALDEHRRPFSPAVWEIRDFDDDPTDLRQVWFPGSHANVGGGYDDQEIANITLAWMMDQLASIGVAFHDDAIDIIFQKSVHYYESLPPPSTSIFRFSKPINEWATPEIYEKHHPVRPWALGKIYNSDTGIWTLAGKETRTPGLYKRLDPDTGISTGIPMTHTNERIHSSVRIRLDLGGLGEEDMTKYKCPALLRKGPWRLDQIRIKVTDPIPPTATWGPTAPAALDDERTSDLRWVWEYDGPERNAPTIQTMIEENLGPYERKLLLLNKGRVKYQESLIHRRRKKKKRRSHRTSTRAMSEKAHMTADDLLLGGDTAVNGNLGRRRTRMGREEVVSYGSGPVSVIGEEMEPDEKLEKVHGISSYNGERRKSSKQGNQVYGQGFPLPVRSRTRITTDPRDSELERDMLEVRSEQLDRNKVGMGSRIRIVPDEEKERERRDREKDVGRGAPLIPRVEIQDPQQDEIVVFEEDDDSEERPRRRSRAGGRLRERSSAKTIDTWERSDVGESTLFAPAPSNRSRGRSGVGEREKERERDLSIPRSVDSWERSDVGESTILTQRTKSRTPKSRSRVSARDKRDRSSTRTVDTWERSEVGESTVLSGPGGRARTPRSGLGARDRERERSRLEKEREREREKERDSGYEGEVERAYGGRGYDGEGERWHGRGYEYKENRGHSPVPSRLGESRRDRKMWSERGSGMSGRGFEKRNPLEDVESPGKFVSIEKE</sequence>
<comment type="caution">
    <text evidence="3">The sequence shown here is derived from an EMBL/GenBank/DDBJ whole genome shotgun (WGS) entry which is preliminary data.</text>
</comment>
<dbReference type="PANTHER" id="PTHR33840:SF1">
    <property type="entry name" value="TLE1 PHOSPHOLIPASE DOMAIN-CONTAINING PROTEIN"/>
    <property type="match status" value="1"/>
</dbReference>
<evidence type="ECO:0000256" key="1">
    <source>
        <dbReference type="SAM" id="MobiDB-lite"/>
    </source>
</evidence>
<feature type="region of interest" description="Disordered" evidence="1">
    <location>
        <begin position="735"/>
        <end position="756"/>
    </location>
</feature>
<feature type="region of interest" description="Disordered" evidence="1">
    <location>
        <begin position="791"/>
        <end position="1094"/>
    </location>
</feature>
<feature type="compositionally biased region" description="Basic and acidic residues" evidence="1">
    <location>
        <begin position="857"/>
        <end position="875"/>
    </location>
</feature>
<feature type="compositionally biased region" description="Basic and acidic residues" evidence="1">
    <location>
        <begin position="1052"/>
        <end position="1062"/>
    </location>
</feature>
<dbReference type="Pfam" id="PF09994">
    <property type="entry name" value="T6SS_Tle1-like_cat"/>
    <property type="match status" value="1"/>
</dbReference>
<feature type="compositionally biased region" description="Basic and acidic residues" evidence="1">
    <location>
        <begin position="942"/>
        <end position="963"/>
    </location>
</feature>
<evidence type="ECO:0000313" key="4">
    <source>
        <dbReference type="Proteomes" id="UP000326757"/>
    </source>
</evidence>
<dbReference type="PANTHER" id="PTHR33840">
    <property type="match status" value="1"/>
</dbReference>
<dbReference type="OrthoDB" id="3057168at2759"/>
<dbReference type="InterPro" id="IPR018712">
    <property type="entry name" value="Tle1-like_cat"/>
</dbReference>
<dbReference type="EMBL" id="VIGI01000008">
    <property type="protein sequence ID" value="KAB8297268.1"/>
    <property type="molecule type" value="Genomic_DNA"/>
</dbReference>
<evidence type="ECO:0000259" key="2">
    <source>
        <dbReference type="Pfam" id="PF09994"/>
    </source>
</evidence>